<keyword evidence="2" id="KW-0813">Transport</keyword>
<accession>A0A220S514</accession>
<evidence type="ECO:0000313" key="9">
    <source>
        <dbReference type="Proteomes" id="UP000198238"/>
    </source>
</evidence>
<evidence type="ECO:0000256" key="3">
    <source>
        <dbReference type="ARBA" id="ARBA00022475"/>
    </source>
</evidence>
<feature type="transmembrane region" description="Helical" evidence="7">
    <location>
        <begin position="108"/>
        <end position="126"/>
    </location>
</feature>
<feature type="transmembrane region" description="Helical" evidence="7">
    <location>
        <begin position="38"/>
        <end position="55"/>
    </location>
</feature>
<evidence type="ECO:0000256" key="2">
    <source>
        <dbReference type="ARBA" id="ARBA00022448"/>
    </source>
</evidence>
<evidence type="ECO:0000256" key="6">
    <source>
        <dbReference type="ARBA" id="ARBA00023136"/>
    </source>
</evidence>
<organism evidence="8 9">
    <name type="scientific">Neisseria chenwenguii</name>
    <dbReference type="NCBI Taxonomy" id="1853278"/>
    <lineage>
        <taxon>Bacteria</taxon>
        <taxon>Pseudomonadati</taxon>
        <taxon>Pseudomonadota</taxon>
        <taxon>Betaproteobacteria</taxon>
        <taxon>Neisseriales</taxon>
        <taxon>Neisseriaceae</taxon>
        <taxon>Neisseria</taxon>
    </lineage>
</organism>
<dbReference type="AlphaFoldDB" id="A0A220S514"/>
<feature type="transmembrane region" description="Helical" evidence="7">
    <location>
        <begin position="180"/>
        <end position="203"/>
    </location>
</feature>
<feature type="transmembrane region" description="Helical" evidence="7">
    <location>
        <begin position="138"/>
        <end position="160"/>
    </location>
</feature>
<proteinExistence type="predicted"/>
<keyword evidence="6 7" id="KW-0472">Membrane</keyword>
<keyword evidence="9" id="KW-1185">Reference proteome</keyword>
<keyword evidence="4 7" id="KW-0812">Transmembrane</keyword>
<feature type="transmembrane region" description="Helical" evidence="7">
    <location>
        <begin position="67"/>
        <end position="88"/>
    </location>
</feature>
<dbReference type="RefSeq" id="WP_089036994.1">
    <property type="nucleotide sequence ID" value="NZ_CP022278.1"/>
</dbReference>
<keyword evidence="3" id="KW-1003">Cell membrane</keyword>
<dbReference type="Pfam" id="PF01891">
    <property type="entry name" value="CbiM"/>
    <property type="match status" value="1"/>
</dbReference>
<evidence type="ECO:0000256" key="1">
    <source>
        <dbReference type="ARBA" id="ARBA00004651"/>
    </source>
</evidence>
<reference evidence="8 9" key="1">
    <citation type="submission" date="2017-06" db="EMBL/GenBank/DDBJ databases">
        <title>Neisseria chenwenguii sp. nov., isolated from the intestinal contents of Tibetan Plateau Pika in Yushu, Qinghai Province, China.</title>
        <authorList>
            <person name="Zhang G."/>
        </authorList>
    </citation>
    <scope>NUCLEOTIDE SEQUENCE [LARGE SCALE GENOMIC DNA]</scope>
    <source>
        <strain evidence="8 9">10023</strain>
    </source>
</reference>
<sequence length="226" mass="24282">MIFQAEWFEPATLYAAWLPLALLLAAAAKPAWQAVQQYKSAVVVAVCILAAAWSLNAAPEGGQLAGISYHLLALNFTALMIGAPAALWLGTMLLFPHLWLFGGDIQSYPANALALLLPPLAVNLAARTAVNRLPANIFIFIFINGFIASALSMLATGAVLTATLAGAGSFSDGILWQSAFPVFFLMAWVEAFLSGIATAVFIAMRPQWIQTFDDGKYLKSKNTIWF</sequence>
<dbReference type="InterPro" id="IPR002751">
    <property type="entry name" value="CbiM/NikMN"/>
</dbReference>
<evidence type="ECO:0000256" key="7">
    <source>
        <dbReference type="SAM" id="Phobius"/>
    </source>
</evidence>
<dbReference type="KEGG" id="nei:BG910_11680"/>
<evidence type="ECO:0000313" key="8">
    <source>
        <dbReference type="EMBL" id="ASK28305.1"/>
    </source>
</evidence>
<dbReference type="Proteomes" id="UP000198238">
    <property type="component" value="Chromosome"/>
</dbReference>
<keyword evidence="5 7" id="KW-1133">Transmembrane helix</keyword>
<evidence type="ECO:0000256" key="5">
    <source>
        <dbReference type="ARBA" id="ARBA00022989"/>
    </source>
</evidence>
<dbReference type="Gene3D" id="1.10.1760.20">
    <property type="match status" value="1"/>
</dbReference>
<gene>
    <name evidence="8" type="ORF">BG910_11680</name>
</gene>
<comment type="subcellular location">
    <subcellularLocation>
        <location evidence="1">Cell membrane</location>
        <topology evidence="1">Multi-pass membrane protein</topology>
    </subcellularLocation>
</comment>
<name>A0A220S514_9NEIS</name>
<evidence type="ECO:0000256" key="4">
    <source>
        <dbReference type="ARBA" id="ARBA00022692"/>
    </source>
</evidence>
<dbReference type="GO" id="GO:0000041">
    <property type="term" value="P:transition metal ion transport"/>
    <property type="evidence" value="ECO:0007669"/>
    <property type="project" value="InterPro"/>
</dbReference>
<dbReference type="GO" id="GO:0005886">
    <property type="term" value="C:plasma membrane"/>
    <property type="evidence" value="ECO:0007669"/>
    <property type="project" value="UniProtKB-SubCell"/>
</dbReference>
<dbReference type="EMBL" id="CP022278">
    <property type="protein sequence ID" value="ASK28305.1"/>
    <property type="molecule type" value="Genomic_DNA"/>
</dbReference>
<protein>
    <submittedName>
        <fullName evidence="8">Uncharacterized protein</fullName>
    </submittedName>
</protein>